<evidence type="ECO:0000313" key="4">
    <source>
        <dbReference type="EMBL" id="KAF4978466.1"/>
    </source>
</evidence>
<sequence length="294" mass="32367">MRSQWFPPKPTFTEEDLPPQNGRVYIVTAIETLTKASPSKNPGVIKFLSLDLDDLDSVKLAAATFAEQESKLHVLWNNAGTGALRVEVGARTKQGFEAMMGMHCVAARLFTQLLLPQLQAAVGSSPQGSVRVVWTASFLGEASWPVNGIDFNVLEQETTDRTRNYAVSKVGNWMLGREMAARHGKDGIVSITQNPGNLKAGSYAGTPAVAMFFIKRVLHDTKFGGYTELYPGLSPEISIEHNGGYVIPWGRIEPDEECPRKDIIEAMTPEAEGGLGYCTKFWDWCEEQARPFPS</sequence>
<evidence type="ECO:0000256" key="3">
    <source>
        <dbReference type="ARBA" id="ARBA00023002"/>
    </source>
</evidence>
<dbReference type="GO" id="GO:0016491">
    <property type="term" value="F:oxidoreductase activity"/>
    <property type="evidence" value="ECO:0007669"/>
    <property type="project" value="UniProtKB-KW"/>
</dbReference>
<dbReference type="PANTHER" id="PTHR24320:SF236">
    <property type="entry name" value="SHORT-CHAIN DEHYDROGENASE-RELATED"/>
    <property type="match status" value="1"/>
</dbReference>
<evidence type="ECO:0000313" key="5">
    <source>
        <dbReference type="Proteomes" id="UP000635477"/>
    </source>
</evidence>
<gene>
    <name evidence="4" type="ORF">FZEAL_5152</name>
</gene>
<keyword evidence="3" id="KW-0560">Oxidoreductase</keyword>
<organism evidence="4 5">
    <name type="scientific">Fusarium zealandicum</name>
    <dbReference type="NCBI Taxonomy" id="1053134"/>
    <lineage>
        <taxon>Eukaryota</taxon>
        <taxon>Fungi</taxon>
        <taxon>Dikarya</taxon>
        <taxon>Ascomycota</taxon>
        <taxon>Pezizomycotina</taxon>
        <taxon>Sordariomycetes</taxon>
        <taxon>Hypocreomycetidae</taxon>
        <taxon>Hypocreales</taxon>
        <taxon>Nectriaceae</taxon>
        <taxon>Fusarium</taxon>
        <taxon>Fusarium staphyleae species complex</taxon>
    </lineage>
</organism>
<dbReference type="EMBL" id="JABEYC010000366">
    <property type="protein sequence ID" value="KAF4978466.1"/>
    <property type="molecule type" value="Genomic_DNA"/>
</dbReference>
<protein>
    <recommendedName>
        <fullName evidence="6">Short-chain dehydrogenase</fullName>
    </recommendedName>
</protein>
<comment type="caution">
    <text evidence="4">The sequence shown here is derived from an EMBL/GenBank/DDBJ whole genome shotgun (WGS) entry which is preliminary data.</text>
</comment>
<dbReference type="InterPro" id="IPR036291">
    <property type="entry name" value="NAD(P)-bd_dom_sf"/>
</dbReference>
<dbReference type="Proteomes" id="UP000635477">
    <property type="component" value="Unassembled WGS sequence"/>
</dbReference>
<dbReference type="InterPro" id="IPR002347">
    <property type="entry name" value="SDR_fam"/>
</dbReference>
<keyword evidence="5" id="KW-1185">Reference proteome</keyword>
<name>A0A8H4ULB2_9HYPO</name>
<accession>A0A8H4ULB2</accession>
<evidence type="ECO:0000256" key="2">
    <source>
        <dbReference type="ARBA" id="ARBA00022857"/>
    </source>
</evidence>
<dbReference type="Pfam" id="PF00106">
    <property type="entry name" value="adh_short"/>
    <property type="match status" value="1"/>
</dbReference>
<keyword evidence="2" id="KW-0521">NADP</keyword>
<dbReference type="Gene3D" id="3.40.50.720">
    <property type="entry name" value="NAD(P)-binding Rossmann-like Domain"/>
    <property type="match status" value="1"/>
</dbReference>
<dbReference type="PANTHER" id="PTHR24320">
    <property type="entry name" value="RETINOL DEHYDROGENASE"/>
    <property type="match status" value="1"/>
</dbReference>
<evidence type="ECO:0000256" key="1">
    <source>
        <dbReference type="ARBA" id="ARBA00006484"/>
    </source>
</evidence>
<evidence type="ECO:0008006" key="6">
    <source>
        <dbReference type="Google" id="ProtNLM"/>
    </source>
</evidence>
<dbReference type="OrthoDB" id="191139at2759"/>
<reference evidence="4" key="2">
    <citation type="submission" date="2020-05" db="EMBL/GenBank/DDBJ databases">
        <authorList>
            <person name="Kim H.-S."/>
            <person name="Proctor R.H."/>
            <person name="Brown D.W."/>
        </authorList>
    </citation>
    <scope>NUCLEOTIDE SEQUENCE</scope>
    <source>
        <strain evidence="4">NRRL 22465</strain>
    </source>
</reference>
<proteinExistence type="inferred from homology"/>
<reference evidence="4" key="1">
    <citation type="journal article" date="2020" name="BMC Genomics">
        <title>Correction to: Identification and distribution of gene clusters required for synthesis of sphingolipid metabolism inhibitors in diverse species of the filamentous fungus Fusarium.</title>
        <authorList>
            <person name="Kim H.S."/>
            <person name="Lohmar J.M."/>
            <person name="Busman M."/>
            <person name="Brown D.W."/>
            <person name="Naumann T.A."/>
            <person name="Divon H.H."/>
            <person name="Lysoe E."/>
            <person name="Uhlig S."/>
            <person name="Proctor R.H."/>
        </authorList>
    </citation>
    <scope>NUCLEOTIDE SEQUENCE</scope>
    <source>
        <strain evidence="4">NRRL 22465</strain>
    </source>
</reference>
<dbReference type="SUPFAM" id="SSF51735">
    <property type="entry name" value="NAD(P)-binding Rossmann-fold domains"/>
    <property type="match status" value="1"/>
</dbReference>
<comment type="similarity">
    <text evidence="1">Belongs to the short-chain dehydrogenases/reductases (SDR) family.</text>
</comment>
<dbReference type="AlphaFoldDB" id="A0A8H4ULB2"/>